<dbReference type="EMBL" id="SMLW01000672">
    <property type="protein sequence ID" value="MTI28766.1"/>
    <property type="molecule type" value="Genomic_DNA"/>
</dbReference>
<dbReference type="NCBIfam" id="TIGR04183">
    <property type="entry name" value="Por_Secre_tail"/>
    <property type="match status" value="1"/>
</dbReference>
<dbReference type="RefSeq" id="WP_155176612.1">
    <property type="nucleotide sequence ID" value="NZ_BAAAFL010000012.1"/>
</dbReference>
<dbReference type="InterPro" id="IPR026444">
    <property type="entry name" value="Secre_tail"/>
</dbReference>
<evidence type="ECO:0000313" key="1">
    <source>
        <dbReference type="EMBL" id="MTI28766.1"/>
    </source>
</evidence>
<dbReference type="Proteomes" id="UP000798808">
    <property type="component" value="Unassembled WGS sequence"/>
</dbReference>
<protein>
    <submittedName>
        <fullName evidence="1">T9SS type A sorting domain-containing protein</fullName>
    </submittedName>
</protein>
<reference evidence="1 2" key="1">
    <citation type="submission" date="2019-02" db="EMBL/GenBank/DDBJ databases">
        <authorList>
            <person name="Goldberg S.R."/>
            <person name="Haltli B.A."/>
            <person name="Correa H."/>
            <person name="Russell K.G."/>
        </authorList>
    </citation>
    <scope>NUCLEOTIDE SEQUENCE [LARGE SCALE GENOMIC DNA]</scope>
    <source>
        <strain evidence="1 2">JCM 16186</strain>
    </source>
</reference>
<gene>
    <name evidence="1" type="ORF">E1163_27655</name>
</gene>
<accession>A0ABW9RYG8</accession>
<evidence type="ECO:0000313" key="2">
    <source>
        <dbReference type="Proteomes" id="UP000798808"/>
    </source>
</evidence>
<sequence length="516" mass="55294">MKNMKIKKENSFLVIKVMFLSLFLLSYQEGSTQCTSGYTSGDLTISGTCTISSDITITGALKFSSDATLVINSGVIVTVTGDFETGVWPGGTYTISGGGTLNVAGRFYNNIYQKSLTISDLTVNVDNNGGTSESKNEYGSIFNLENGTLFTVTNGNFVNGNSAELTIDNSTMIISSGNYKNDSGSSTTVQNEGSLIVSDGDLTTEGASQLMVDNSTVNISNDFNNSFQAQLDIVNNSTFTIGGVFDNGYDTYGNPVNEGYINVNGSNLNVGYFNNAFASNMDIDGGGVVTVTNDLLNDYGASIDIPDGTLVVGGTITDNNNGINATCSDGCCGNGCGALPVTVIDMGYQLVNNHVVLKWRTASELNNDYFSIEKSTDGKSFAKVGVVDGAGTSYMATGYQWKDEIQLQGISYYRLKQTDFDGSYSYQKTIKIDPGHATSEFRIMPNPVSQEDFIYVYGIGEERATWKIQTINGQVLNEGVFFGQPAVVSTSGLSEGAYILDFQSDKQQKQVKIIVK</sequence>
<organism evidence="1 2">
    <name type="scientific">Fulvivirga kasyanovii</name>
    <dbReference type="NCBI Taxonomy" id="396812"/>
    <lineage>
        <taxon>Bacteria</taxon>
        <taxon>Pseudomonadati</taxon>
        <taxon>Bacteroidota</taxon>
        <taxon>Cytophagia</taxon>
        <taxon>Cytophagales</taxon>
        <taxon>Fulvivirgaceae</taxon>
        <taxon>Fulvivirga</taxon>
    </lineage>
</organism>
<keyword evidence="2" id="KW-1185">Reference proteome</keyword>
<comment type="caution">
    <text evidence="1">The sequence shown here is derived from an EMBL/GenBank/DDBJ whole genome shotgun (WGS) entry which is preliminary data.</text>
</comment>
<proteinExistence type="predicted"/>
<name>A0ABW9RYG8_9BACT</name>